<gene>
    <name evidence="2" type="ORF">KI387_012910</name>
</gene>
<feature type="region of interest" description="Disordered" evidence="1">
    <location>
        <begin position="1"/>
        <end position="27"/>
    </location>
</feature>
<dbReference type="Proteomes" id="UP000824469">
    <property type="component" value="Unassembled WGS sequence"/>
</dbReference>
<keyword evidence="3" id="KW-1185">Reference proteome</keyword>
<evidence type="ECO:0000313" key="2">
    <source>
        <dbReference type="EMBL" id="KAH9301327.1"/>
    </source>
</evidence>
<feature type="non-terminal residue" evidence="2">
    <location>
        <position position="1"/>
    </location>
</feature>
<sequence length="113" mass="12968">NDVSILEDPTGRKKVMPRKRESKEVQKAASVQTIETVSVLETSINPSNYAWRKKYLVKEKTPEEEAPEHKEKENKMKVLEIVSQYNKILTDVKGAMENAEAAYDNCVDRDRVT</sequence>
<reference evidence="2 3" key="1">
    <citation type="journal article" date="2021" name="Nat. Plants">
        <title>The Taxus genome provides insights into paclitaxel biosynthesis.</title>
        <authorList>
            <person name="Xiong X."/>
            <person name="Gou J."/>
            <person name="Liao Q."/>
            <person name="Li Y."/>
            <person name="Zhou Q."/>
            <person name="Bi G."/>
            <person name="Li C."/>
            <person name="Du R."/>
            <person name="Wang X."/>
            <person name="Sun T."/>
            <person name="Guo L."/>
            <person name="Liang H."/>
            <person name="Lu P."/>
            <person name="Wu Y."/>
            <person name="Zhang Z."/>
            <person name="Ro D.K."/>
            <person name="Shang Y."/>
            <person name="Huang S."/>
            <person name="Yan J."/>
        </authorList>
    </citation>
    <scope>NUCLEOTIDE SEQUENCE [LARGE SCALE GENOMIC DNA]</scope>
    <source>
        <strain evidence="2">Ta-2019</strain>
    </source>
</reference>
<proteinExistence type="predicted"/>
<feature type="non-terminal residue" evidence="2">
    <location>
        <position position="113"/>
    </location>
</feature>
<dbReference type="EMBL" id="JAHRHJ020000009">
    <property type="protein sequence ID" value="KAH9301327.1"/>
    <property type="molecule type" value="Genomic_DNA"/>
</dbReference>
<evidence type="ECO:0000256" key="1">
    <source>
        <dbReference type="SAM" id="MobiDB-lite"/>
    </source>
</evidence>
<dbReference type="AlphaFoldDB" id="A0AA38CPW3"/>
<protein>
    <submittedName>
        <fullName evidence="2">Uncharacterized protein</fullName>
    </submittedName>
</protein>
<comment type="caution">
    <text evidence="2">The sequence shown here is derived from an EMBL/GenBank/DDBJ whole genome shotgun (WGS) entry which is preliminary data.</text>
</comment>
<accession>A0AA38CPW3</accession>
<name>A0AA38CPW3_TAXCH</name>
<evidence type="ECO:0000313" key="3">
    <source>
        <dbReference type="Proteomes" id="UP000824469"/>
    </source>
</evidence>
<organism evidence="2 3">
    <name type="scientific">Taxus chinensis</name>
    <name type="common">Chinese yew</name>
    <name type="synonym">Taxus wallichiana var. chinensis</name>
    <dbReference type="NCBI Taxonomy" id="29808"/>
    <lineage>
        <taxon>Eukaryota</taxon>
        <taxon>Viridiplantae</taxon>
        <taxon>Streptophyta</taxon>
        <taxon>Embryophyta</taxon>
        <taxon>Tracheophyta</taxon>
        <taxon>Spermatophyta</taxon>
        <taxon>Pinopsida</taxon>
        <taxon>Pinidae</taxon>
        <taxon>Conifers II</taxon>
        <taxon>Cupressales</taxon>
        <taxon>Taxaceae</taxon>
        <taxon>Taxus</taxon>
    </lineage>
</organism>